<accession>A0A7V8NMB0</accession>
<keyword evidence="2" id="KW-0520">NAD</keyword>
<sequence>ICALEKGALGGAAIDVAETEPLPADSPLWRAPNLFITPHTSALSDRLWKRQAALLVELLERWFDGREMFNRVDLARGY</sequence>
<name>A0A7V8NMB0_9BACT</name>
<keyword evidence="5" id="KW-1185">Reference proteome</keyword>
<feature type="non-terminal residue" evidence="4">
    <location>
        <position position="1"/>
    </location>
</feature>
<dbReference type="SUPFAM" id="SSF51735">
    <property type="entry name" value="NAD(P)-binding Rossmann-fold domains"/>
    <property type="match status" value="1"/>
</dbReference>
<keyword evidence="1" id="KW-0560">Oxidoreductase</keyword>
<dbReference type="GO" id="GO:0051287">
    <property type="term" value="F:NAD binding"/>
    <property type="evidence" value="ECO:0007669"/>
    <property type="project" value="InterPro"/>
</dbReference>
<dbReference type="AlphaFoldDB" id="A0A7V8NMB0"/>
<dbReference type="GO" id="GO:0016491">
    <property type="term" value="F:oxidoreductase activity"/>
    <property type="evidence" value="ECO:0007669"/>
    <property type="project" value="UniProtKB-KW"/>
</dbReference>
<proteinExistence type="predicted"/>
<dbReference type="Pfam" id="PF02826">
    <property type="entry name" value="2-Hacid_dh_C"/>
    <property type="match status" value="1"/>
</dbReference>
<evidence type="ECO:0000256" key="2">
    <source>
        <dbReference type="ARBA" id="ARBA00023027"/>
    </source>
</evidence>
<comment type="caution">
    <text evidence="4">The sequence shown here is derived from an EMBL/GenBank/DDBJ whole genome shotgun (WGS) entry which is preliminary data.</text>
</comment>
<dbReference type="InterPro" id="IPR036291">
    <property type="entry name" value="NAD(P)-bd_dom_sf"/>
</dbReference>
<evidence type="ECO:0000259" key="3">
    <source>
        <dbReference type="Pfam" id="PF02826"/>
    </source>
</evidence>
<gene>
    <name evidence="4" type="ORF">HRJ53_03195</name>
</gene>
<evidence type="ECO:0000313" key="5">
    <source>
        <dbReference type="Proteomes" id="UP000567293"/>
    </source>
</evidence>
<evidence type="ECO:0000256" key="1">
    <source>
        <dbReference type="ARBA" id="ARBA00023002"/>
    </source>
</evidence>
<feature type="domain" description="D-isomer specific 2-hydroxyacid dehydrogenase NAD-binding" evidence="3">
    <location>
        <begin position="3"/>
        <end position="41"/>
    </location>
</feature>
<reference evidence="4" key="1">
    <citation type="submission" date="2020-06" db="EMBL/GenBank/DDBJ databases">
        <title>Legume-microbial interactions unlock mineral nutrients during tropical forest succession.</title>
        <authorList>
            <person name="Epihov D.Z."/>
        </authorList>
    </citation>
    <scope>NUCLEOTIDE SEQUENCE [LARGE SCALE GENOMIC DNA]</scope>
    <source>
        <strain evidence="4">Pan2503</strain>
    </source>
</reference>
<dbReference type="InterPro" id="IPR006140">
    <property type="entry name" value="D-isomer_DH_NAD-bd"/>
</dbReference>
<dbReference type="Gene3D" id="3.40.50.720">
    <property type="entry name" value="NAD(P)-binding Rossmann-like Domain"/>
    <property type="match status" value="2"/>
</dbReference>
<evidence type="ECO:0000313" key="4">
    <source>
        <dbReference type="EMBL" id="MBA0083979.1"/>
    </source>
</evidence>
<protein>
    <submittedName>
        <fullName evidence="4">D-2-hydroxyacid dehydrogenase</fullName>
    </submittedName>
</protein>
<dbReference type="PANTHER" id="PTHR43333">
    <property type="entry name" value="2-HACID_DH_C DOMAIN-CONTAINING PROTEIN"/>
    <property type="match status" value="1"/>
</dbReference>
<dbReference type="EMBL" id="JACDQQ010000313">
    <property type="protein sequence ID" value="MBA0083979.1"/>
    <property type="molecule type" value="Genomic_DNA"/>
</dbReference>
<organism evidence="4 5">
    <name type="scientific">Candidatus Acidiferrum panamense</name>
    <dbReference type="NCBI Taxonomy" id="2741543"/>
    <lineage>
        <taxon>Bacteria</taxon>
        <taxon>Pseudomonadati</taxon>
        <taxon>Acidobacteriota</taxon>
        <taxon>Terriglobia</taxon>
        <taxon>Candidatus Acidiferrales</taxon>
        <taxon>Candidatus Acidiferrum</taxon>
    </lineage>
</organism>
<dbReference type="Proteomes" id="UP000567293">
    <property type="component" value="Unassembled WGS sequence"/>
</dbReference>
<dbReference type="PANTHER" id="PTHR43333:SF1">
    <property type="entry name" value="D-ISOMER SPECIFIC 2-HYDROXYACID DEHYDROGENASE NAD-BINDING DOMAIN-CONTAINING PROTEIN"/>
    <property type="match status" value="1"/>
</dbReference>